<proteinExistence type="predicted"/>
<feature type="compositionally biased region" description="Gly residues" evidence="1">
    <location>
        <begin position="293"/>
        <end position="302"/>
    </location>
</feature>
<name>V4HH18_9EURY</name>
<feature type="region of interest" description="Disordered" evidence="1">
    <location>
        <begin position="264"/>
        <end position="302"/>
    </location>
</feature>
<organism evidence="2 3">
    <name type="scientific">Candidatus Halobonum tyrrellensis G22</name>
    <dbReference type="NCBI Taxonomy" id="1324957"/>
    <lineage>
        <taxon>Archaea</taxon>
        <taxon>Methanobacteriati</taxon>
        <taxon>Methanobacteriota</taxon>
        <taxon>Stenosarchaea group</taxon>
        <taxon>Halobacteria</taxon>
        <taxon>Halobacteriales</taxon>
        <taxon>Haloferacaceae</taxon>
        <taxon>Candidatus Halobonum</taxon>
    </lineage>
</organism>
<feature type="compositionally biased region" description="Low complexity" evidence="1">
    <location>
        <begin position="272"/>
        <end position="284"/>
    </location>
</feature>
<feature type="region of interest" description="Disordered" evidence="1">
    <location>
        <begin position="1"/>
        <end position="40"/>
    </location>
</feature>
<accession>V4HH18</accession>
<dbReference type="Proteomes" id="UP000017840">
    <property type="component" value="Unassembled WGS sequence"/>
</dbReference>
<protein>
    <submittedName>
        <fullName evidence="2">Uncharacterized protein</fullName>
    </submittedName>
</protein>
<sequence>MFDSGPGSIRNMGDETAETTGGSGERPTDDADGGPTATRRSVLGLVAGAVGVNLGSSRARATESGTDTDAGPTVVGFGYGGVPLTDGDAGEEREFDSAAADADGAGGETHSLVVSGTGERSTYEFSVSGEVVSAARLSGWDGFSGGSARGVVWEGGDEYSFDGDVTDLSVDGDAEVFIDGTRVDPGDYGGGLHTLVVAGTGTKATYEFTASEEVVSGAGLSHWDGFSERNARGAVWAGRDEYSFRGEPTTLSLDGDAEVFVDGERVDPADYTGTSGSSTTDGRTASPEESFGYGEGGYGGTL</sequence>
<keyword evidence="3" id="KW-1185">Reference proteome</keyword>
<evidence type="ECO:0000313" key="2">
    <source>
        <dbReference type="EMBL" id="ESP90025.1"/>
    </source>
</evidence>
<evidence type="ECO:0000256" key="1">
    <source>
        <dbReference type="SAM" id="MobiDB-lite"/>
    </source>
</evidence>
<dbReference type="EMBL" id="ASGZ01000002">
    <property type="protein sequence ID" value="ESP90025.1"/>
    <property type="molecule type" value="Genomic_DNA"/>
</dbReference>
<reference evidence="2 3" key="1">
    <citation type="journal article" date="2013" name="Genome Announc.">
        <title>Draft Genome Sequence of 'Candidatus Halobonum tyrrellensis' Strain G22, Isolated from the Hypersaline Waters of Lake Tyrrell, Australia.</title>
        <authorList>
            <person name="Ugalde J.A."/>
            <person name="Narasingarao P."/>
            <person name="Kuo S."/>
            <person name="Podell S."/>
            <person name="Allen E.E."/>
        </authorList>
    </citation>
    <scope>NUCLEOTIDE SEQUENCE [LARGE SCALE GENOMIC DNA]</scope>
    <source>
        <strain evidence="2 3">G22</strain>
    </source>
</reference>
<evidence type="ECO:0000313" key="3">
    <source>
        <dbReference type="Proteomes" id="UP000017840"/>
    </source>
</evidence>
<gene>
    <name evidence="2" type="ORF">K933_00642</name>
</gene>
<comment type="caution">
    <text evidence="2">The sequence shown here is derived from an EMBL/GenBank/DDBJ whole genome shotgun (WGS) entry which is preliminary data.</text>
</comment>
<dbReference type="AlphaFoldDB" id="V4HH18"/>
<dbReference type="eggNOG" id="arCOG10187">
    <property type="taxonomic scope" value="Archaea"/>
</dbReference>
<dbReference type="STRING" id="1324957.K933_00642"/>